<protein>
    <recommendedName>
        <fullName evidence="15">N-acetyltransferase domain-containing protein</fullName>
    </recommendedName>
</protein>
<dbReference type="Gene3D" id="3.40.630.30">
    <property type="match status" value="1"/>
</dbReference>
<feature type="domain" description="N-acetyltransferase ESCO zinc-finger" evidence="11">
    <location>
        <begin position="69"/>
        <end position="107"/>
    </location>
</feature>
<dbReference type="GeneID" id="68113006"/>
<evidence type="ECO:0000256" key="10">
    <source>
        <dbReference type="SAM" id="MobiDB-lite"/>
    </source>
</evidence>
<dbReference type="AlphaFoldDB" id="A0A6A5BN83"/>
<dbReference type="GO" id="GO:0000785">
    <property type="term" value="C:chromatin"/>
    <property type="evidence" value="ECO:0007669"/>
    <property type="project" value="TreeGrafter"/>
</dbReference>
<dbReference type="GO" id="GO:0008270">
    <property type="term" value="F:zinc ion binding"/>
    <property type="evidence" value="ECO:0007669"/>
    <property type="project" value="UniProtKB-KW"/>
</dbReference>
<dbReference type="RefSeq" id="XP_044559748.1">
    <property type="nucleotide sequence ID" value="XM_044709350.1"/>
</dbReference>
<dbReference type="EMBL" id="VFQX01000048">
    <property type="protein sequence ID" value="KAF0975035.1"/>
    <property type="molecule type" value="Genomic_DNA"/>
</dbReference>
<evidence type="ECO:0000313" key="13">
    <source>
        <dbReference type="EMBL" id="KAF0975035.1"/>
    </source>
</evidence>
<keyword evidence="3" id="KW-0808">Transferase</keyword>
<proteinExistence type="inferred from homology"/>
<feature type="region of interest" description="Disordered" evidence="10">
    <location>
        <begin position="217"/>
        <end position="238"/>
    </location>
</feature>
<name>A0A6A5BN83_NAEFO</name>
<dbReference type="VEuPathDB" id="AmoebaDB:NfTy_045150"/>
<dbReference type="OrthoDB" id="428854at2759"/>
<keyword evidence="5" id="KW-0863">Zinc-finger</keyword>
<keyword evidence="6" id="KW-0862">Zinc</keyword>
<dbReference type="Pfam" id="PF13880">
    <property type="entry name" value="Acetyltransf_13"/>
    <property type="match status" value="1"/>
</dbReference>
<evidence type="ECO:0000256" key="9">
    <source>
        <dbReference type="ARBA" id="ARBA00023315"/>
    </source>
</evidence>
<keyword evidence="8" id="KW-0131">Cell cycle</keyword>
<gene>
    <name evidence="13" type="ORF">FDP41_005788</name>
</gene>
<dbReference type="Pfam" id="PF13878">
    <property type="entry name" value="zf-C2H2_3"/>
    <property type="match status" value="1"/>
</dbReference>
<keyword evidence="7" id="KW-0539">Nucleus</keyword>
<keyword evidence="14" id="KW-1185">Reference proteome</keyword>
<evidence type="ECO:0000256" key="6">
    <source>
        <dbReference type="ARBA" id="ARBA00022833"/>
    </source>
</evidence>
<dbReference type="InterPro" id="IPR016181">
    <property type="entry name" value="Acyl_CoA_acyltransferase"/>
</dbReference>
<dbReference type="PANTHER" id="PTHR45884:SF2">
    <property type="entry name" value="N-ACETYLTRANSFERASE ECO"/>
    <property type="match status" value="1"/>
</dbReference>
<dbReference type="OMA" id="KEHQKFC"/>
<comment type="caution">
    <text evidence="13">The sequence shown here is derived from an EMBL/GenBank/DDBJ whole genome shotgun (WGS) entry which is preliminary data.</text>
</comment>
<dbReference type="GO" id="GO:0061733">
    <property type="term" value="F:protein-lysine-acetyltransferase activity"/>
    <property type="evidence" value="ECO:0007669"/>
    <property type="project" value="TreeGrafter"/>
</dbReference>
<evidence type="ECO:0000313" key="14">
    <source>
        <dbReference type="Proteomes" id="UP000444721"/>
    </source>
</evidence>
<dbReference type="GO" id="GO:0007064">
    <property type="term" value="P:mitotic sister chromatid cohesion"/>
    <property type="evidence" value="ECO:0007669"/>
    <property type="project" value="TreeGrafter"/>
</dbReference>
<feature type="compositionally biased region" description="Low complexity" evidence="10">
    <location>
        <begin position="16"/>
        <end position="30"/>
    </location>
</feature>
<dbReference type="VEuPathDB" id="AmoebaDB:FDP41_005788"/>
<feature type="region of interest" description="Disordered" evidence="10">
    <location>
        <begin position="16"/>
        <end position="63"/>
    </location>
</feature>
<dbReference type="CDD" id="cd04301">
    <property type="entry name" value="NAT_SF"/>
    <property type="match status" value="1"/>
</dbReference>
<evidence type="ECO:0000259" key="12">
    <source>
        <dbReference type="Pfam" id="PF13880"/>
    </source>
</evidence>
<comment type="similarity">
    <text evidence="2">Belongs to the acetyltransferase family. ECO subfamily.</text>
</comment>
<dbReference type="Proteomes" id="UP000444721">
    <property type="component" value="Unassembled WGS sequence"/>
</dbReference>
<evidence type="ECO:0000256" key="3">
    <source>
        <dbReference type="ARBA" id="ARBA00022679"/>
    </source>
</evidence>
<evidence type="ECO:0000256" key="8">
    <source>
        <dbReference type="ARBA" id="ARBA00023306"/>
    </source>
</evidence>
<evidence type="ECO:0000256" key="4">
    <source>
        <dbReference type="ARBA" id="ARBA00022723"/>
    </source>
</evidence>
<evidence type="ECO:0000259" key="11">
    <source>
        <dbReference type="Pfam" id="PF13878"/>
    </source>
</evidence>
<organism evidence="13 14">
    <name type="scientific">Naegleria fowleri</name>
    <name type="common">Brain eating amoeba</name>
    <dbReference type="NCBI Taxonomy" id="5763"/>
    <lineage>
        <taxon>Eukaryota</taxon>
        <taxon>Discoba</taxon>
        <taxon>Heterolobosea</taxon>
        <taxon>Tetramitia</taxon>
        <taxon>Eutetramitia</taxon>
        <taxon>Vahlkampfiidae</taxon>
        <taxon>Naegleria</taxon>
    </lineage>
</organism>
<accession>A0A6A5BN83</accession>
<reference evidence="13 14" key="1">
    <citation type="journal article" date="2019" name="Sci. Rep.">
        <title>Nanopore sequencing improves the draft genome of the human pathogenic amoeba Naegleria fowleri.</title>
        <authorList>
            <person name="Liechti N."/>
            <person name="Schurch N."/>
            <person name="Bruggmann R."/>
            <person name="Wittwer M."/>
        </authorList>
    </citation>
    <scope>NUCLEOTIDE SEQUENCE [LARGE SCALE GENOMIC DNA]</scope>
    <source>
        <strain evidence="13 14">ATCC 30894</strain>
    </source>
</reference>
<dbReference type="GO" id="GO:0005634">
    <property type="term" value="C:nucleus"/>
    <property type="evidence" value="ECO:0007669"/>
    <property type="project" value="UniProtKB-SubCell"/>
</dbReference>
<evidence type="ECO:0000256" key="1">
    <source>
        <dbReference type="ARBA" id="ARBA00004123"/>
    </source>
</evidence>
<feature type="compositionally biased region" description="Polar residues" evidence="10">
    <location>
        <begin position="42"/>
        <end position="58"/>
    </location>
</feature>
<evidence type="ECO:0000256" key="7">
    <source>
        <dbReference type="ARBA" id="ARBA00023242"/>
    </source>
</evidence>
<keyword evidence="9" id="KW-0012">Acyltransferase</keyword>
<evidence type="ECO:0008006" key="15">
    <source>
        <dbReference type="Google" id="ProtNLM"/>
    </source>
</evidence>
<dbReference type="InterPro" id="IPR028009">
    <property type="entry name" value="ESCO_Acetyltransf_dom"/>
</dbReference>
<evidence type="ECO:0000256" key="5">
    <source>
        <dbReference type="ARBA" id="ARBA00022771"/>
    </source>
</evidence>
<feature type="domain" description="N-acetyltransferase ESCO acetyl-transferase" evidence="12">
    <location>
        <begin position="271"/>
        <end position="342"/>
    </location>
</feature>
<dbReference type="InterPro" id="IPR028005">
    <property type="entry name" value="AcTrfase_ESCO_Znf_dom"/>
</dbReference>
<dbReference type="VEuPathDB" id="AmoebaDB:NF0115160"/>
<comment type="subcellular location">
    <subcellularLocation>
        <location evidence="1">Nucleus</location>
    </subcellularLocation>
</comment>
<dbReference type="SUPFAM" id="SSF55729">
    <property type="entry name" value="Acyl-CoA N-acyltransferases (Nat)"/>
    <property type="match status" value="1"/>
</dbReference>
<evidence type="ECO:0000256" key="2">
    <source>
        <dbReference type="ARBA" id="ARBA00005816"/>
    </source>
</evidence>
<keyword evidence="4" id="KW-0479">Metal-binding</keyword>
<dbReference type="PANTHER" id="PTHR45884">
    <property type="entry name" value="N-ACETYLTRANSFERASE ECO"/>
    <property type="match status" value="1"/>
</dbReference>
<sequence length="357" mass="40529">MKQATLSFSSGKKLTINKSTTTNTSSSFSNIPSFERDEILSPSPSKITKQKKMLSSTPRKNKSTKKLEQLYMDCGQKSFTSKRCTSCGMVYMNGDFQDEKVHQQFCKSFKKLMKYKVSAKDTVKEECHPFSIITIHSKSPKNQQKKAEQIIEFIDQSSLQCTLPFSINTHTMFLYVNTDKDEIIACAVVERIERAHPAFIEKKDTIENLLRNAKSSMTVSSNSSSEEEATETQEKQPSASLDNIILSTVSIDSAYDDKLSFFSWDDKICKRAVCGVNRIWVKEEHRRNGVASKLLDAVREHYVYGIYLEKSDLAFSPPTPKGAYFARVYCERSVNDADFLVYVTSPVNHHVDSINLE</sequence>